<dbReference type="EC" id="2.7.13.3" evidence="2"/>
<dbReference type="PROSITE" id="PS50112">
    <property type="entry name" value="PAS"/>
    <property type="match status" value="2"/>
</dbReference>
<evidence type="ECO:0000256" key="10">
    <source>
        <dbReference type="PROSITE-ProRule" id="PRU00169"/>
    </source>
</evidence>
<evidence type="ECO:0000256" key="7">
    <source>
        <dbReference type="ARBA" id="ARBA00022840"/>
    </source>
</evidence>
<dbReference type="InterPro" id="IPR004358">
    <property type="entry name" value="Sig_transdc_His_kin-like_C"/>
</dbReference>
<keyword evidence="17" id="KW-0489">Methyltransferase</keyword>
<dbReference type="SUPFAM" id="SSF55785">
    <property type="entry name" value="PYP-like sensor domain (PAS domain)"/>
    <property type="match status" value="2"/>
</dbReference>
<feature type="domain" description="Histidine kinase" evidence="13">
    <location>
        <begin position="351"/>
        <end position="569"/>
    </location>
</feature>
<dbReference type="Gene3D" id="3.30.450.40">
    <property type="match status" value="1"/>
</dbReference>
<dbReference type="Pfam" id="PF02518">
    <property type="entry name" value="HATPase_c"/>
    <property type="match status" value="2"/>
</dbReference>
<dbReference type="SUPFAM" id="SSF55874">
    <property type="entry name" value="ATPase domain of HSP90 chaperone/DNA topoisomerase II/histidine kinase"/>
    <property type="match status" value="2"/>
</dbReference>
<dbReference type="InterPro" id="IPR001610">
    <property type="entry name" value="PAC"/>
</dbReference>
<dbReference type="Gene3D" id="3.30.565.10">
    <property type="entry name" value="Histidine kinase-like ATPase, C-terminal domain"/>
    <property type="match status" value="2"/>
</dbReference>
<evidence type="ECO:0000256" key="5">
    <source>
        <dbReference type="ARBA" id="ARBA00022741"/>
    </source>
</evidence>
<dbReference type="FunFam" id="1.10.287.130:FF:000001">
    <property type="entry name" value="Two-component sensor histidine kinase"/>
    <property type="match status" value="1"/>
</dbReference>
<keyword evidence="9" id="KW-0472">Membrane</keyword>
<dbReference type="SMART" id="SM00387">
    <property type="entry name" value="HATPase_c"/>
    <property type="match status" value="2"/>
</dbReference>
<feature type="domain" description="Response regulatory" evidence="14">
    <location>
        <begin position="1254"/>
        <end position="1370"/>
    </location>
</feature>
<accession>S9PKK1</accession>
<dbReference type="eggNOG" id="COG0745">
    <property type="taxonomic scope" value="Bacteria"/>
</dbReference>
<dbReference type="CDD" id="cd00082">
    <property type="entry name" value="HisKA"/>
    <property type="match status" value="2"/>
</dbReference>
<feature type="domain" description="PAC" evidence="16">
    <location>
        <begin position="819"/>
        <end position="871"/>
    </location>
</feature>
<dbReference type="SMART" id="SM00448">
    <property type="entry name" value="REC"/>
    <property type="match status" value="2"/>
</dbReference>
<dbReference type="SMART" id="SM00091">
    <property type="entry name" value="PAS"/>
    <property type="match status" value="2"/>
</dbReference>
<dbReference type="InterPro" id="IPR011006">
    <property type="entry name" value="CheY-like_superfamily"/>
</dbReference>
<keyword evidence="5" id="KW-0547">Nucleotide-binding</keyword>
<dbReference type="SUPFAM" id="SSF55781">
    <property type="entry name" value="GAF domain-like"/>
    <property type="match status" value="1"/>
</dbReference>
<feature type="domain" description="PAC" evidence="16">
    <location>
        <begin position="952"/>
        <end position="1003"/>
    </location>
</feature>
<dbReference type="InterPro" id="IPR029016">
    <property type="entry name" value="GAF-like_dom_sf"/>
</dbReference>
<dbReference type="CDD" id="cd16922">
    <property type="entry name" value="HATPase_EvgS-ArcB-TorS-like"/>
    <property type="match status" value="1"/>
</dbReference>
<dbReference type="Pfam" id="PF00072">
    <property type="entry name" value="Response_reg"/>
    <property type="match status" value="2"/>
</dbReference>
<keyword evidence="11" id="KW-0175">Coiled coil</keyword>
<dbReference type="InterPro" id="IPR005467">
    <property type="entry name" value="His_kinase_dom"/>
</dbReference>
<evidence type="ECO:0000259" key="16">
    <source>
        <dbReference type="PROSITE" id="PS50113"/>
    </source>
</evidence>
<dbReference type="InterPro" id="IPR003594">
    <property type="entry name" value="HATPase_dom"/>
</dbReference>
<evidence type="ECO:0000256" key="2">
    <source>
        <dbReference type="ARBA" id="ARBA00012438"/>
    </source>
</evidence>
<sequence>MEEGLTGGGEMRARIRAFDWTRTPLGPPELWPQSLKTAVSICLDSRFPMIVRWGEELIALYNDAYIPILGRKHPGALGSPGLSRALWGDPETRAIIEPMLRGVLARGEATWSNDQLIIFQRNGFAEEAYLTFSYSPIRVESGAVGGVFTAVSETTQKVLGERRLRVLRELSARTSAETTLPGTYAAALSVLGSAAHDVPFCLLYMLDTAVTTATLAGLGGAVPNEAAPRHIAVHALEAPWPLTRAWNGAEEVELARLGPWASTLPGGPWPESARQALLLPIRLTGEKNPSGFLVAGTSPRLPLDDTYRGFLAQLADHISHAIARVHAYEEERRRSEALAELDRAKTVFFSNVSHEFRTPLTLMLGPLEELRSGVLGSLTPSQHARLDTLHRNALRLLKLVNSLLDFSRLEAGRVQARFVPTDLSELTRGLASAFRSATEQAGLTLTIDCPPLPEPLYVDRDSWEKLVLNLLSNAFKFTFEGGITVRLLPGDGRAVLEVEDTGTGIPAEALPHLFERFYRVEGARSRTQEGSGIGLALVQELVKLHGGTLSVASTPGQGTRFTVMLPIGHAHLPAERLGEALAPRASDASAAPFVDEALRGLPRQQTPRSEATAGQGHILLVDDTPDMREYVSGLLLGAGHIVETVTDGLQALAAVRERRPDLILTDAMMPGLDGFGLLRELRASERTRTLPVILLSARAGEESRVEGLSQGADDYLEKPFSARELLTRVRTQLELSRLRATLKSEKFRSFILNVPGAVYECEPESPWRFSFMSEPVRALTGHSASEFLAGLSWAPLIHPEDLPSVETRIAQAVEQHEPYELEYRVRHAEGTSRWVLEIGRAVYDEAGQAYCLEGIIFDITERKAAEEALQHYQRQLTRTLAENTTSALYMTDGEGRCTYMNPAAERMTGHVFADVQGQRLHDLIHPSQPGAAVCAGACALERLLTGPGTRGGAHEDLFVRASGTALPVALAASPLLREGQRVGTVLEARDLTEQKRAEAALQEAQRRKDEFLAMLAHELRNPMAPIHAALKLLAARTALDDKGRHAIEIIERQTTNLARLVDDLLDVSRITRGHIELRKTLVELPAIIESALQSAQPLLDERRHEVSVTLPRKPLRTFGDAIRLEQIVVNLLTNAAKYTEPGGTLRVGLERAGTDAEVRVKDTGIGISPEMLGRVFNLFEQAERPLDRSQGGLGIGLTMVKNLVEMHGGTIEARSEGLGQGSEFIVRLPLAEEPTAPRPSPDTRADPPPSSARHILVVDDNLDAADTLAELLQTWEHTVWQAHDGLAALQAVEEHRPDIVLLDIGLPGMDGYEVARRLRAGPLGQQLTLVALTGYGQASDRHRALEAGFDQHFVKPVDIDGLQKFIEQQPARGAR</sequence>
<dbReference type="Pfam" id="PF00512">
    <property type="entry name" value="HisKA"/>
    <property type="match status" value="2"/>
</dbReference>
<keyword evidence="6" id="KW-0418">Kinase</keyword>
<dbReference type="InterPro" id="IPR036890">
    <property type="entry name" value="HATPase_C_sf"/>
</dbReference>
<evidence type="ECO:0000313" key="18">
    <source>
        <dbReference type="Proteomes" id="UP000011682"/>
    </source>
</evidence>
<feature type="domain" description="Response regulatory" evidence="14">
    <location>
        <begin position="617"/>
        <end position="733"/>
    </location>
</feature>
<feature type="domain" description="Histidine kinase" evidence="13">
    <location>
        <begin position="1014"/>
        <end position="1232"/>
    </location>
</feature>
<proteinExistence type="predicted"/>
<dbReference type="Gene3D" id="1.10.287.130">
    <property type="match status" value="2"/>
</dbReference>
<dbReference type="Pfam" id="PF08448">
    <property type="entry name" value="PAS_4"/>
    <property type="match status" value="1"/>
</dbReference>
<dbReference type="eggNOG" id="COG2205">
    <property type="taxonomic scope" value="Bacteria"/>
</dbReference>
<dbReference type="OrthoDB" id="5523050at2"/>
<dbReference type="InterPro" id="IPR013656">
    <property type="entry name" value="PAS_4"/>
</dbReference>
<dbReference type="NCBIfam" id="TIGR00229">
    <property type="entry name" value="sensory_box"/>
    <property type="match status" value="2"/>
</dbReference>
<feature type="domain" description="PAS" evidence="15">
    <location>
        <begin position="743"/>
        <end position="816"/>
    </location>
</feature>
<dbReference type="Proteomes" id="UP000011682">
    <property type="component" value="Unassembled WGS sequence"/>
</dbReference>
<dbReference type="InterPro" id="IPR000700">
    <property type="entry name" value="PAS-assoc_C"/>
</dbReference>
<evidence type="ECO:0000259" key="13">
    <source>
        <dbReference type="PROSITE" id="PS50109"/>
    </source>
</evidence>
<dbReference type="Gene3D" id="3.40.50.2300">
    <property type="match status" value="2"/>
</dbReference>
<feature type="modified residue" description="4-aspartylphosphate" evidence="10">
    <location>
        <position position="1303"/>
    </location>
</feature>
<evidence type="ECO:0000256" key="11">
    <source>
        <dbReference type="SAM" id="Coils"/>
    </source>
</evidence>
<keyword evidence="7" id="KW-0067">ATP-binding</keyword>
<dbReference type="PRINTS" id="PR00344">
    <property type="entry name" value="BCTRLSENSOR"/>
</dbReference>
<dbReference type="PROSITE" id="PS50109">
    <property type="entry name" value="HIS_KIN"/>
    <property type="match status" value="2"/>
</dbReference>
<evidence type="ECO:0000259" key="15">
    <source>
        <dbReference type="PROSITE" id="PS50112"/>
    </source>
</evidence>
<reference evidence="17" key="1">
    <citation type="submission" date="2013-05" db="EMBL/GenBank/DDBJ databases">
        <title>Genome assembly of Cystobacter fuscus DSM 2262.</title>
        <authorList>
            <person name="Sharma G."/>
            <person name="Khatri I."/>
            <person name="Kaur C."/>
            <person name="Mayilraj S."/>
            <person name="Subramanian S."/>
        </authorList>
    </citation>
    <scope>NUCLEOTIDE SEQUENCE [LARGE SCALE GENOMIC DNA]</scope>
    <source>
        <strain evidence="17">DSM 2262</strain>
    </source>
</reference>
<dbReference type="InterPro" id="IPR036097">
    <property type="entry name" value="HisK_dim/P_sf"/>
</dbReference>
<dbReference type="InterPro" id="IPR013655">
    <property type="entry name" value="PAS_fold_3"/>
</dbReference>
<dbReference type="SUPFAM" id="SSF47384">
    <property type="entry name" value="Homodimeric domain of signal transducing histidine kinase"/>
    <property type="match status" value="2"/>
</dbReference>
<dbReference type="PANTHER" id="PTHR43547:SF2">
    <property type="entry name" value="HYBRID SIGNAL TRANSDUCTION HISTIDINE KINASE C"/>
    <property type="match status" value="1"/>
</dbReference>
<dbReference type="GO" id="GO:0005524">
    <property type="term" value="F:ATP binding"/>
    <property type="evidence" value="ECO:0007669"/>
    <property type="project" value="UniProtKB-KW"/>
</dbReference>
<dbReference type="PROSITE" id="PS50113">
    <property type="entry name" value="PAC"/>
    <property type="match status" value="2"/>
</dbReference>
<evidence type="ECO:0000256" key="12">
    <source>
        <dbReference type="SAM" id="MobiDB-lite"/>
    </source>
</evidence>
<dbReference type="EMBL" id="ANAH02000006">
    <property type="protein sequence ID" value="EPX62982.1"/>
    <property type="molecule type" value="Genomic_DNA"/>
</dbReference>
<evidence type="ECO:0000256" key="4">
    <source>
        <dbReference type="ARBA" id="ARBA00022679"/>
    </source>
</evidence>
<comment type="caution">
    <text evidence="17">The sequence shown here is derived from an EMBL/GenBank/DDBJ whole genome shotgun (WGS) entry which is preliminary data.</text>
</comment>
<dbReference type="FunFam" id="3.30.565.10:FF:000037">
    <property type="entry name" value="Hybrid sensor histidine kinase/response regulator"/>
    <property type="match status" value="1"/>
</dbReference>
<gene>
    <name evidence="17" type="ORF">D187_006392</name>
</gene>
<name>S9PKK1_CYSF2</name>
<dbReference type="FunFam" id="3.30.565.10:FF:000006">
    <property type="entry name" value="Sensor histidine kinase WalK"/>
    <property type="match status" value="1"/>
</dbReference>
<dbReference type="GO" id="GO:0008168">
    <property type="term" value="F:methyltransferase activity"/>
    <property type="evidence" value="ECO:0007669"/>
    <property type="project" value="UniProtKB-KW"/>
</dbReference>
<feature type="modified residue" description="4-aspartylphosphate" evidence="10">
    <location>
        <position position="666"/>
    </location>
</feature>
<evidence type="ECO:0000256" key="6">
    <source>
        <dbReference type="ARBA" id="ARBA00022777"/>
    </source>
</evidence>
<dbReference type="InterPro" id="IPR035965">
    <property type="entry name" value="PAS-like_dom_sf"/>
</dbReference>
<dbReference type="PANTHER" id="PTHR43547">
    <property type="entry name" value="TWO-COMPONENT HISTIDINE KINASE"/>
    <property type="match status" value="1"/>
</dbReference>
<keyword evidence="18" id="KW-1185">Reference proteome</keyword>
<protein>
    <recommendedName>
        <fullName evidence="2">histidine kinase</fullName>
        <ecNumber evidence="2">2.7.13.3</ecNumber>
    </recommendedName>
</protein>
<dbReference type="CDD" id="cd17580">
    <property type="entry name" value="REC_2_DhkD-like"/>
    <property type="match status" value="1"/>
</dbReference>
<dbReference type="InterPro" id="IPR001789">
    <property type="entry name" value="Sig_transdc_resp-reg_receiver"/>
</dbReference>
<dbReference type="RefSeq" id="WP_002626934.1">
    <property type="nucleotide sequence ID" value="NZ_ANAH02000006.1"/>
</dbReference>
<dbReference type="Gene3D" id="3.30.450.20">
    <property type="entry name" value="PAS domain"/>
    <property type="match status" value="3"/>
</dbReference>
<keyword evidence="3 10" id="KW-0597">Phosphoprotein</keyword>
<feature type="region of interest" description="Disordered" evidence="12">
    <location>
        <begin position="1232"/>
        <end position="1251"/>
    </location>
</feature>
<dbReference type="SMART" id="SM00086">
    <property type="entry name" value="PAC"/>
    <property type="match status" value="2"/>
</dbReference>
<evidence type="ECO:0000256" key="9">
    <source>
        <dbReference type="ARBA" id="ARBA00023136"/>
    </source>
</evidence>
<evidence type="ECO:0000256" key="3">
    <source>
        <dbReference type="ARBA" id="ARBA00022553"/>
    </source>
</evidence>
<evidence type="ECO:0000313" key="17">
    <source>
        <dbReference type="EMBL" id="EPX62982.1"/>
    </source>
</evidence>
<keyword evidence="4" id="KW-0808">Transferase</keyword>
<dbReference type="SUPFAM" id="SSF52172">
    <property type="entry name" value="CheY-like"/>
    <property type="match status" value="2"/>
</dbReference>
<evidence type="ECO:0000256" key="8">
    <source>
        <dbReference type="ARBA" id="ARBA00023012"/>
    </source>
</evidence>
<organism evidence="17 18">
    <name type="scientific">Cystobacter fuscus (strain ATCC 25194 / DSM 2262 / NBRC 100088 / M29)</name>
    <dbReference type="NCBI Taxonomy" id="1242864"/>
    <lineage>
        <taxon>Bacteria</taxon>
        <taxon>Pseudomonadati</taxon>
        <taxon>Myxococcota</taxon>
        <taxon>Myxococcia</taxon>
        <taxon>Myxococcales</taxon>
        <taxon>Cystobacterineae</taxon>
        <taxon>Archangiaceae</taxon>
        <taxon>Cystobacter</taxon>
    </lineage>
</organism>
<dbReference type="GO" id="GO:0000155">
    <property type="term" value="F:phosphorelay sensor kinase activity"/>
    <property type="evidence" value="ECO:0007669"/>
    <property type="project" value="InterPro"/>
</dbReference>
<feature type="domain" description="PAS" evidence="15">
    <location>
        <begin position="873"/>
        <end position="927"/>
    </location>
</feature>
<dbReference type="PROSITE" id="PS50110">
    <property type="entry name" value="RESPONSE_REGULATORY"/>
    <property type="match status" value="2"/>
</dbReference>
<dbReference type="eggNOG" id="COG5002">
    <property type="taxonomic scope" value="Bacteria"/>
</dbReference>
<evidence type="ECO:0000256" key="1">
    <source>
        <dbReference type="ARBA" id="ARBA00000085"/>
    </source>
</evidence>
<dbReference type="Pfam" id="PF08447">
    <property type="entry name" value="PAS_3"/>
    <property type="match status" value="1"/>
</dbReference>
<dbReference type="CDD" id="cd17574">
    <property type="entry name" value="REC_OmpR"/>
    <property type="match status" value="1"/>
</dbReference>
<feature type="compositionally biased region" description="Pro residues" evidence="12">
    <location>
        <begin position="1236"/>
        <end position="1250"/>
    </location>
</feature>
<dbReference type="InterPro" id="IPR003661">
    <property type="entry name" value="HisK_dim/P_dom"/>
</dbReference>
<evidence type="ECO:0000259" key="14">
    <source>
        <dbReference type="PROSITE" id="PS50110"/>
    </source>
</evidence>
<dbReference type="CDD" id="cd00130">
    <property type="entry name" value="PAS"/>
    <property type="match status" value="2"/>
</dbReference>
<keyword evidence="8" id="KW-0902">Two-component regulatory system</keyword>
<dbReference type="InterPro" id="IPR000014">
    <property type="entry name" value="PAS"/>
</dbReference>
<comment type="catalytic activity">
    <reaction evidence="1">
        <text>ATP + protein L-histidine = ADP + protein N-phospho-L-histidine.</text>
        <dbReference type="EC" id="2.7.13.3"/>
    </reaction>
</comment>
<feature type="coiled-coil region" evidence="11">
    <location>
        <begin position="994"/>
        <end position="1021"/>
    </location>
</feature>
<dbReference type="GO" id="GO:0032259">
    <property type="term" value="P:methylation"/>
    <property type="evidence" value="ECO:0007669"/>
    <property type="project" value="UniProtKB-KW"/>
</dbReference>
<dbReference type="SMART" id="SM00388">
    <property type="entry name" value="HisKA"/>
    <property type="match status" value="2"/>
</dbReference>